<evidence type="ECO:0000256" key="2">
    <source>
        <dbReference type="ARBA" id="ARBA00023015"/>
    </source>
</evidence>
<protein>
    <submittedName>
        <fullName evidence="6">DNA-binding transcriptional regulator, LysR family</fullName>
    </submittedName>
</protein>
<evidence type="ECO:0000259" key="5">
    <source>
        <dbReference type="PROSITE" id="PS50931"/>
    </source>
</evidence>
<dbReference type="PROSITE" id="PS50931">
    <property type="entry name" value="HTH_LYSR"/>
    <property type="match status" value="1"/>
</dbReference>
<dbReference type="OrthoDB" id="646694at2"/>
<dbReference type="RefSeq" id="WP_091706185.1">
    <property type="nucleotide sequence ID" value="NZ_BMYN01000008.1"/>
</dbReference>
<keyword evidence="4" id="KW-0804">Transcription</keyword>
<evidence type="ECO:0000313" key="6">
    <source>
        <dbReference type="EMBL" id="SFK19698.1"/>
    </source>
</evidence>
<keyword evidence="2" id="KW-0805">Transcription regulation</keyword>
<dbReference type="Pfam" id="PF03466">
    <property type="entry name" value="LysR_substrate"/>
    <property type="match status" value="1"/>
</dbReference>
<dbReference type="InterPro" id="IPR050176">
    <property type="entry name" value="LTTR"/>
</dbReference>
<dbReference type="InterPro" id="IPR000847">
    <property type="entry name" value="LysR_HTH_N"/>
</dbReference>
<dbReference type="EMBL" id="FOSC01000012">
    <property type="protein sequence ID" value="SFK19698.1"/>
    <property type="molecule type" value="Genomic_DNA"/>
</dbReference>
<dbReference type="PANTHER" id="PTHR30579:SF7">
    <property type="entry name" value="HTH-TYPE TRANSCRIPTIONAL REGULATOR LRHA-RELATED"/>
    <property type="match status" value="1"/>
</dbReference>
<dbReference type="PANTHER" id="PTHR30579">
    <property type="entry name" value="TRANSCRIPTIONAL REGULATOR"/>
    <property type="match status" value="1"/>
</dbReference>
<evidence type="ECO:0000256" key="3">
    <source>
        <dbReference type="ARBA" id="ARBA00023125"/>
    </source>
</evidence>
<dbReference type="SUPFAM" id="SSF46785">
    <property type="entry name" value="Winged helix' DNA-binding domain"/>
    <property type="match status" value="1"/>
</dbReference>
<dbReference type="Gene3D" id="3.40.190.10">
    <property type="entry name" value="Periplasmic binding protein-like II"/>
    <property type="match status" value="2"/>
</dbReference>
<dbReference type="Pfam" id="PF00126">
    <property type="entry name" value="HTH_1"/>
    <property type="match status" value="1"/>
</dbReference>
<dbReference type="Gene3D" id="1.10.10.10">
    <property type="entry name" value="Winged helix-like DNA-binding domain superfamily/Winged helix DNA-binding domain"/>
    <property type="match status" value="1"/>
</dbReference>
<keyword evidence="3 6" id="KW-0238">DNA-binding</keyword>
<dbReference type="InterPro" id="IPR036390">
    <property type="entry name" value="WH_DNA-bd_sf"/>
</dbReference>
<proteinExistence type="inferred from homology"/>
<evidence type="ECO:0000313" key="7">
    <source>
        <dbReference type="Proteomes" id="UP000199445"/>
    </source>
</evidence>
<dbReference type="PRINTS" id="PR00039">
    <property type="entry name" value="HTHLYSR"/>
</dbReference>
<dbReference type="Proteomes" id="UP000199445">
    <property type="component" value="Unassembled WGS sequence"/>
</dbReference>
<dbReference type="GO" id="GO:0003677">
    <property type="term" value="F:DNA binding"/>
    <property type="evidence" value="ECO:0007669"/>
    <property type="project" value="UniProtKB-KW"/>
</dbReference>
<dbReference type="FunFam" id="1.10.10.10:FF:000001">
    <property type="entry name" value="LysR family transcriptional regulator"/>
    <property type="match status" value="1"/>
</dbReference>
<dbReference type="GO" id="GO:0003700">
    <property type="term" value="F:DNA-binding transcription factor activity"/>
    <property type="evidence" value="ECO:0007669"/>
    <property type="project" value="InterPro"/>
</dbReference>
<dbReference type="InterPro" id="IPR005119">
    <property type="entry name" value="LysR_subst-bd"/>
</dbReference>
<sequence>MKWSLDQLRTFIYVADTGGFSRAGERLFLAQSTVSWQVQQLERQVGAPLLQRNPNGVTLTEKGMAFYLRAQKVVTANDEAELWLTQNTVDRQIIRFATTDCYASCLLPGLLEHWKCQFPNVQVTLDCSFSTGIWERYKKGEFDIALAQHCPSDINAEPIRVEPLEWVCARKSLAWQQTTVPVALFEHGCPDREVMLGALKGAGREYRVEYETYSYGGLVAAVESGAVVSALPRSTIPSTLKRLGSQHGLPRLPSLNVNLASPNKRSNAICGQLYDAVMRHLIVGSPNFAIGGEEAVPS</sequence>
<feature type="domain" description="HTH lysR-type" evidence="5">
    <location>
        <begin position="3"/>
        <end position="60"/>
    </location>
</feature>
<gene>
    <name evidence="6" type="ORF">SAMN05216429_1122</name>
</gene>
<dbReference type="InterPro" id="IPR036388">
    <property type="entry name" value="WH-like_DNA-bd_sf"/>
</dbReference>
<dbReference type="AlphaFoldDB" id="A0A1I3XJP7"/>
<evidence type="ECO:0000256" key="1">
    <source>
        <dbReference type="ARBA" id="ARBA00009437"/>
    </source>
</evidence>
<dbReference type="SUPFAM" id="SSF53850">
    <property type="entry name" value="Periplasmic binding protein-like II"/>
    <property type="match status" value="1"/>
</dbReference>
<organism evidence="6 7">
    <name type="scientific">Marinobacter persicus</name>
    <dbReference type="NCBI Taxonomy" id="930118"/>
    <lineage>
        <taxon>Bacteria</taxon>
        <taxon>Pseudomonadati</taxon>
        <taxon>Pseudomonadota</taxon>
        <taxon>Gammaproteobacteria</taxon>
        <taxon>Pseudomonadales</taxon>
        <taxon>Marinobacteraceae</taxon>
        <taxon>Marinobacter</taxon>
    </lineage>
</organism>
<reference evidence="6 7" key="1">
    <citation type="submission" date="2016-10" db="EMBL/GenBank/DDBJ databases">
        <authorList>
            <person name="de Groot N.N."/>
        </authorList>
    </citation>
    <scope>NUCLEOTIDE SEQUENCE [LARGE SCALE GENOMIC DNA]</scope>
    <source>
        <strain evidence="6 7">IBRC-M 10445</strain>
    </source>
</reference>
<name>A0A1I3XJP7_9GAMM</name>
<evidence type="ECO:0000256" key="4">
    <source>
        <dbReference type="ARBA" id="ARBA00023163"/>
    </source>
</evidence>
<accession>A0A1I3XJP7</accession>
<comment type="similarity">
    <text evidence="1">Belongs to the LysR transcriptional regulatory family.</text>
</comment>
<keyword evidence="7" id="KW-1185">Reference proteome</keyword>